<dbReference type="InterPro" id="IPR018298">
    <property type="entry name" value="Adrenodoxin_Fe-S_BS"/>
</dbReference>
<organism evidence="15">
    <name type="scientific">Scylla olivacea</name>
    <name type="common">Orange mud crab</name>
    <name type="synonym">Cancer olivacea</name>
    <dbReference type="NCBI Taxonomy" id="85551"/>
    <lineage>
        <taxon>Eukaryota</taxon>
        <taxon>Metazoa</taxon>
        <taxon>Ecdysozoa</taxon>
        <taxon>Arthropoda</taxon>
        <taxon>Crustacea</taxon>
        <taxon>Multicrustacea</taxon>
        <taxon>Malacostraca</taxon>
        <taxon>Eumalacostraca</taxon>
        <taxon>Eucarida</taxon>
        <taxon>Decapoda</taxon>
        <taxon>Pleocyemata</taxon>
        <taxon>Brachyura</taxon>
        <taxon>Eubrachyura</taxon>
        <taxon>Portunoidea</taxon>
        <taxon>Portunidae</taxon>
        <taxon>Portuninae</taxon>
        <taxon>Scylla</taxon>
    </lineage>
</organism>
<keyword evidence="6" id="KW-0249">Electron transport</keyword>
<protein>
    <recommendedName>
        <fullName evidence="14">2Fe-2S ferredoxin-type domain-containing protein</fullName>
    </recommendedName>
</protein>
<evidence type="ECO:0000256" key="4">
    <source>
        <dbReference type="ARBA" id="ARBA00022714"/>
    </source>
</evidence>
<dbReference type="AlphaFoldDB" id="A0A0P4W260"/>
<dbReference type="CDD" id="cd00207">
    <property type="entry name" value="fer2"/>
    <property type="match status" value="1"/>
</dbReference>
<dbReference type="GO" id="GO:0140647">
    <property type="term" value="P:P450-containing electron transport chain"/>
    <property type="evidence" value="ECO:0007669"/>
    <property type="project" value="InterPro"/>
</dbReference>
<comment type="similarity">
    <text evidence="2">Belongs to the adrenodoxin/putidaredoxin family.</text>
</comment>
<keyword evidence="3" id="KW-0813">Transport</keyword>
<evidence type="ECO:0000256" key="13">
    <source>
        <dbReference type="ARBA" id="ARBA00054507"/>
    </source>
</evidence>
<feature type="domain" description="2Fe-2S ferredoxin-type" evidence="14">
    <location>
        <begin position="65"/>
        <end position="167"/>
    </location>
</feature>
<dbReference type="GO" id="GO:0009055">
    <property type="term" value="F:electron transfer activity"/>
    <property type="evidence" value="ECO:0007669"/>
    <property type="project" value="TreeGrafter"/>
</dbReference>
<evidence type="ECO:0000256" key="11">
    <source>
        <dbReference type="ARBA" id="ARBA00023250"/>
    </source>
</evidence>
<dbReference type="FunFam" id="3.10.20.30:FF:000013">
    <property type="entry name" value="Adrenodoxin, mitochondrial"/>
    <property type="match status" value="1"/>
</dbReference>
<dbReference type="Gene3D" id="3.10.20.30">
    <property type="match status" value="1"/>
</dbReference>
<evidence type="ECO:0000313" key="15">
    <source>
        <dbReference type="EMBL" id="JAI59666.1"/>
    </source>
</evidence>
<dbReference type="InterPro" id="IPR012675">
    <property type="entry name" value="Beta-grasp_dom_sf"/>
</dbReference>
<evidence type="ECO:0000256" key="10">
    <source>
        <dbReference type="ARBA" id="ARBA00023221"/>
    </source>
</evidence>
<evidence type="ECO:0000256" key="3">
    <source>
        <dbReference type="ARBA" id="ARBA00022448"/>
    </source>
</evidence>
<comment type="subcellular location">
    <subcellularLocation>
        <location evidence="1">Mitochondrion</location>
    </subcellularLocation>
</comment>
<sequence length="180" mass="20179">MARPVWVLGAWRGVRALARGHAAARTYTIVPRPQKKVAQRCLVTTPSMQHGKYEWEDPKSEEEIVNITFVDRSGKKIPVRGKVGDNLLYLAHRFNVDLEGACEASLACSTCHVYVDDAYADCLPEPVEEEEDMLDLAVFLKDTSRLGCQIILTKELDGMTLTLPQATRNFYVDGHVPKPH</sequence>
<keyword evidence="10" id="KW-0443">Lipid metabolism</keyword>
<evidence type="ECO:0000256" key="9">
    <source>
        <dbReference type="ARBA" id="ARBA00023128"/>
    </source>
</evidence>
<evidence type="ECO:0000256" key="12">
    <source>
        <dbReference type="ARBA" id="ARBA00034078"/>
    </source>
</evidence>
<keyword evidence="11" id="KW-0755">Steroidogenesis</keyword>
<dbReference type="InterPro" id="IPR036010">
    <property type="entry name" value="2Fe-2S_ferredoxin-like_sf"/>
</dbReference>
<dbReference type="GO" id="GO:0005739">
    <property type="term" value="C:mitochondrion"/>
    <property type="evidence" value="ECO:0007669"/>
    <property type="project" value="UniProtKB-SubCell"/>
</dbReference>
<keyword evidence="4" id="KW-0001">2Fe-2S</keyword>
<dbReference type="PANTHER" id="PTHR23426">
    <property type="entry name" value="FERREDOXIN/ADRENODOXIN"/>
    <property type="match status" value="1"/>
</dbReference>
<keyword evidence="10" id="KW-0753">Steroid metabolism</keyword>
<evidence type="ECO:0000256" key="8">
    <source>
        <dbReference type="ARBA" id="ARBA00023014"/>
    </source>
</evidence>
<dbReference type="GO" id="GO:0006694">
    <property type="term" value="P:steroid biosynthetic process"/>
    <property type="evidence" value="ECO:0007669"/>
    <property type="project" value="UniProtKB-KW"/>
</dbReference>
<dbReference type="EMBL" id="GDRN01094805">
    <property type="protein sequence ID" value="JAI59666.1"/>
    <property type="molecule type" value="Transcribed_RNA"/>
</dbReference>
<dbReference type="GO" id="GO:0051537">
    <property type="term" value="F:2 iron, 2 sulfur cluster binding"/>
    <property type="evidence" value="ECO:0007669"/>
    <property type="project" value="UniProtKB-KW"/>
</dbReference>
<reference evidence="15" key="1">
    <citation type="submission" date="2015-09" db="EMBL/GenBank/DDBJ databases">
        <title>Scylla olivacea transcriptome.</title>
        <authorList>
            <person name="Ikhwanuddin M."/>
        </authorList>
    </citation>
    <scope>NUCLEOTIDE SEQUENCE</scope>
</reference>
<keyword evidence="8" id="KW-0411">Iron-sulfur</keyword>
<dbReference type="InterPro" id="IPR001041">
    <property type="entry name" value="2Fe-2S_ferredoxin-type"/>
</dbReference>
<dbReference type="PROSITE" id="PS51085">
    <property type="entry name" value="2FE2S_FER_2"/>
    <property type="match status" value="1"/>
</dbReference>
<evidence type="ECO:0000256" key="1">
    <source>
        <dbReference type="ARBA" id="ARBA00004173"/>
    </source>
</evidence>
<dbReference type="PROSITE" id="PS00814">
    <property type="entry name" value="ADX"/>
    <property type="match status" value="1"/>
</dbReference>
<keyword evidence="9" id="KW-0496">Mitochondrion</keyword>
<dbReference type="Pfam" id="PF00111">
    <property type="entry name" value="Fer2"/>
    <property type="match status" value="1"/>
</dbReference>
<evidence type="ECO:0000256" key="7">
    <source>
        <dbReference type="ARBA" id="ARBA00023004"/>
    </source>
</evidence>
<proteinExistence type="inferred from homology"/>
<name>A0A0P4W260_SCYOL</name>
<dbReference type="GO" id="GO:0046872">
    <property type="term" value="F:metal ion binding"/>
    <property type="evidence" value="ECO:0007669"/>
    <property type="project" value="UniProtKB-KW"/>
</dbReference>
<evidence type="ECO:0000256" key="5">
    <source>
        <dbReference type="ARBA" id="ARBA00022723"/>
    </source>
</evidence>
<evidence type="ECO:0000256" key="6">
    <source>
        <dbReference type="ARBA" id="ARBA00022982"/>
    </source>
</evidence>
<keyword evidence="5" id="KW-0479">Metal-binding</keyword>
<dbReference type="SUPFAM" id="SSF54292">
    <property type="entry name" value="2Fe-2S ferredoxin-like"/>
    <property type="match status" value="1"/>
</dbReference>
<keyword evidence="7" id="KW-0408">Iron</keyword>
<comment type="function">
    <text evidence="13">Required for ecdysteroidogenesis in the prothoracic gland which is necessary for larval to pupal transition.</text>
</comment>
<dbReference type="PRINTS" id="PR00355">
    <property type="entry name" value="ADRENODOXIN"/>
</dbReference>
<dbReference type="PANTHER" id="PTHR23426:SF65">
    <property type="entry name" value="FERREDOXIN-2, MITOCHONDRIAL"/>
    <property type="match status" value="1"/>
</dbReference>
<dbReference type="InterPro" id="IPR001055">
    <property type="entry name" value="Adrenodoxin-like"/>
</dbReference>
<evidence type="ECO:0000259" key="14">
    <source>
        <dbReference type="PROSITE" id="PS51085"/>
    </source>
</evidence>
<dbReference type="GO" id="GO:0045998">
    <property type="term" value="P:positive regulation of ecdysteroid biosynthetic process"/>
    <property type="evidence" value="ECO:0007669"/>
    <property type="project" value="UniProtKB-ARBA"/>
</dbReference>
<accession>A0A0P4W260</accession>
<evidence type="ECO:0000256" key="2">
    <source>
        <dbReference type="ARBA" id="ARBA00010914"/>
    </source>
</evidence>
<comment type="cofactor">
    <cofactor evidence="12">
        <name>[2Fe-2S] cluster</name>
        <dbReference type="ChEBI" id="CHEBI:190135"/>
    </cofactor>
</comment>